<proteinExistence type="predicted"/>
<dbReference type="Proteomes" id="UP001159405">
    <property type="component" value="Unassembled WGS sequence"/>
</dbReference>
<evidence type="ECO:0000256" key="1">
    <source>
        <dbReference type="SAM" id="Phobius"/>
    </source>
</evidence>
<feature type="transmembrane region" description="Helical" evidence="1">
    <location>
        <begin position="61"/>
        <end position="83"/>
    </location>
</feature>
<dbReference type="Pfam" id="PF05960">
    <property type="entry name" value="DUF885"/>
    <property type="match status" value="1"/>
</dbReference>
<reference evidence="2 3" key="1">
    <citation type="submission" date="2022-05" db="EMBL/GenBank/DDBJ databases">
        <authorList>
            <consortium name="Genoscope - CEA"/>
            <person name="William W."/>
        </authorList>
    </citation>
    <scope>NUCLEOTIDE SEQUENCE [LARGE SCALE GENOMIC DNA]</scope>
</reference>
<keyword evidence="1" id="KW-1133">Transmembrane helix</keyword>
<evidence type="ECO:0000313" key="3">
    <source>
        <dbReference type="Proteomes" id="UP001159405"/>
    </source>
</evidence>
<keyword evidence="1" id="KW-0472">Membrane</keyword>
<name>A0ABN8QYU5_9CNID</name>
<keyword evidence="1" id="KW-0812">Transmembrane</keyword>
<dbReference type="PANTHER" id="PTHR33361">
    <property type="entry name" value="GLR0591 PROTEIN"/>
    <property type="match status" value="1"/>
</dbReference>
<comment type="caution">
    <text evidence="2">The sequence shown here is derived from an EMBL/GenBank/DDBJ whole genome shotgun (WGS) entry which is preliminary data.</text>
</comment>
<evidence type="ECO:0000313" key="2">
    <source>
        <dbReference type="EMBL" id="CAH3170758.1"/>
    </source>
</evidence>
<organism evidence="2 3">
    <name type="scientific">Porites lobata</name>
    <dbReference type="NCBI Taxonomy" id="104759"/>
    <lineage>
        <taxon>Eukaryota</taxon>
        <taxon>Metazoa</taxon>
        <taxon>Cnidaria</taxon>
        <taxon>Anthozoa</taxon>
        <taxon>Hexacorallia</taxon>
        <taxon>Scleractinia</taxon>
        <taxon>Fungiina</taxon>
        <taxon>Poritidae</taxon>
        <taxon>Porites</taxon>
    </lineage>
</organism>
<dbReference type="InterPro" id="IPR010281">
    <property type="entry name" value="DUF885"/>
</dbReference>
<gene>
    <name evidence="2" type="ORF">PLOB_00010938</name>
</gene>
<protein>
    <submittedName>
        <fullName evidence="2">Uncharacterized protein</fullName>
    </submittedName>
</protein>
<dbReference type="PANTHER" id="PTHR33361:SF2">
    <property type="entry name" value="DUF885 DOMAIN-CONTAINING PROTEIN"/>
    <property type="match status" value="1"/>
</dbReference>
<sequence length="849" mass="98041">MSKDCGFWQIISRREEQTLHSTMGSLNHELQLLQGNHFPEDSVGSTETQVLQKEGRISRKLLVFAFTVVTTGIICLVVGIAFLRMKESQNDNLFSATINPTENTRPQNNECSIQTSVTPNFTESCSFSREFKESGLLGFIQKLNTHFYELHPYEVPYRPHVTPDEVRNSFKAFDPAPSSIKKITDTSKALLQELKTINFKAELMKAREVKAVAKMNHFLQHSFGNVYDFDYYSGQWMLGPNRFCYTQVIARLPYHFRAFLKKLSPHTVEDLETIIDALKSFSRGIRQYHENVKLGVKTGMVGSIEECKVGLHCLSQVYPKIAAGFREEDVILGSFRYPFLARQFLMRFENASAMWFKKQGVHLEQSLVESLISHIGVPLANLFKYLAHDHLKHCVPSNASSGLFNRPVRYVYKNGVPNVSEPASRRLPTGELIDGKSGYERTMRFFTTTNDTAESVHQLGWSMLRSLYPKAVDIAKTLTGKENTSEAVRLFRQFIHSPSMYFNEEPFPKNESNDKAHRKCNSEAGARKFCPHRYAAMQRWFDFSRSTLSQLEPKLLRMFHWPLGPRKTTPVCPVEVAINFTPSTSAQSYTSSSRSCSQPAWFRMPFFLDRMGPKYSEWTTSAHEARPGHHLQSQGYVENFLDWCGPLVSAMVKTRYIAYSEGWALYAENPLISMETDVYDENPLRFYGMLKWQIWRALRLIVDTGLHFKGMSREQAIQLFRHYAWDDTDVAGKEVTRYQSGPGQATAYMIGQRAFIDMRENAERRLGSKFDIRDFHYHLLSHGPAPLSYITKRIDNYVECTLNKTYPECRGYFAFEYERKLFSQNQGYNDGIEWDHLEEFYFPPEIHEF</sequence>
<keyword evidence="3" id="KW-1185">Reference proteome</keyword>
<dbReference type="EMBL" id="CALNXK010000158">
    <property type="protein sequence ID" value="CAH3170758.1"/>
    <property type="molecule type" value="Genomic_DNA"/>
</dbReference>
<accession>A0ABN8QYU5</accession>